<dbReference type="EMBL" id="CP013928">
    <property type="protein sequence ID" value="AMJ78645.1"/>
    <property type="molecule type" value="Genomic_DNA"/>
</dbReference>
<feature type="binding site" evidence="1">
    <location>
        <position position="27"/>
    </location>
    <ligand>
        <name>S-adenosyl-L-methionine</name>
        <dbReference type="ChEBI" id="CHEBI:59789"/>
    </ligand>
</feature>
<feature type="binding site" evidence="1">
    <location>
        <position position="111"/>
    </location>
    <ligand>
        <name>S-adenosyl-L-methionine</name>
        <dbReference type="ChEBI" id="CHEBI:59789"/>
    </ligand>
</feature>
<dbReference type="Pfam" id="PF08242">
    <property type="entry name" value="Methyltransf_12"/>
    <property type="match status" value="1"/>
</dbReference>
<dbReference type="PANTHER" id="PTHR43861">
    <property type="entry name" value="TRANS-ACONITATE 2-METHYLTRANSFERASE-RELATED"/>
    <property type="match status" value="1"/>
</dbReference>
<dbReference type="InterPro" id="IPR029063">
    <property type="entry name" value="SAM-dependent_MTases_sf"/>
</dbReference>
<comment type="catalytic activity">
    <reaction evidence="1">
        <text>5-carboxymethoxyuridine(34) in tRNA + S-adenosyl-L-methionine = 5-methoxycarbonylmethoxyuridine(34) in tRNA + S-adenosyl-L-homocysteine</text>
        <dbReference type="Rhea" id="RHEA:54080"/>
        <dbReference type="Rhea" id="RHEA-COMP:13383"/>
        <dbReference type="Rhea" id="RHEA-COMP:13781"/>
        <dbReference type="ChEBI" id="CHEBI:57856"/>
        <dbReference type="ChEBI" id="CHEBI:59789"/>
        <dbReference type="ChEBI" id="CHEBI:136879"/>
        <dbReference type="ChEBI" id="CHEBI:138053"/>
    </reaction>
</comment>
<dbReference type="InterPro" id="IPR033664">
    <property type="entry name" value="Cmo5U_methylTrfase"/>
</dbReference>
<dbReference type="GO" id="GO:0097697">
    <property type="term" value="F:tRNA (5-carboxymethoxyuridine(34)-5-O)-methyltransferase activity"/>
    <property type="evidence" value="ECO:0007669"/>
    <property type="project" value="UniProtKB-UniRule"/>
</dbReference>
<dbReference type="CDD" id="cd02440">
    <property type="entry name" value="AdoMet_MTases"/>
    <property type="match status" value="1"/>
</dbReference>
<feature type="binding site" evidence="1">
    <location>
        <begin position="49"/>
        <end position="50"/>
    </location>
    <ligand>
        <name>S-adenosyl-L-methionine</name>
        <dbReference type="ChEBI" id="CHEBI:59789"/>
    </ligand>
</feature>
<sequence>MKNDHIFDGIAEKFANNIYGTTKGRLRHTLLCDVLAPYLARPLKAIEIGGGTGVMTAHIAAMGHDIVLTDASSDVLSKAAPLLNASDNIRIRHQYLQEIDDLAAYDLVVCHAVLEWLDAPFDAIDFIHKNMKRGARLSLSFFNQDANLFANAIYGNFDYIAKGMKAKKQVRLNPKQPLGAMRVVDYCESLGFKVLDKAGIRCFHDYMRDISHQNSKFDELLALERQYHKMPPYLWLGKYFHLILEKG</sequence>
<feature type="binding site" evidence="1">
    <location>
        <position position="70"/>
    </location>
    <ligand>
        <name>S-adenosyl-L-methionine</name>
        <dbReference type="ChEBI" id="CHEBI:59789"/>
    </ligand>
</feature>
<organism evidence="3 4">
    <name type="scientific">Alteromonas mediterranea</name>
    <dbReference type="NCBI Taxonomy" id="314275"/>
    <lineage>
        <taxon>Bacteria</taxon>
        <taxon>Pseudomonadati</taxon>
        <taxon>Pseudomonadota</taxon>
        <taxon>Gammaproteobacteria</taxon>
        <taxon>Alteromonadales</taxon>
        <taxon>Alteromonadaceae</taxon>
        <taxon>Alteromonas/Salinimonas group</taxon>
        <taxon>Alteromonas</taxon>
    </lineage>
</organism>
<comment type="function">
    <text evidence="1">Catalyzes the methylation of 5-carboxymethoxyuridine (cmo5U) to form 5-methoxycarbonylmethoxyuridine (mcmo5U) at position 34 in tRNAs.</text>
</comment>
<keyword evidence="1 3" id="KW-0489">Methyltransferase</keyword>
<dbReference type="Gene3D" id="3.40.50.150">
    <property type="entry name" value="Vaccinia Virus protein VP39"/>
    <property type="match status" value="1"/>
</dbReference>
<evidence type="ECO:0000259" key="2">
    <source>
        <dbReference type="Pfam" id="PF08242"/>
    </source>
</evidence>
<keyword evidence="1" id="KW-0949">S-adenosyl-L-methionine</keyword>
<name>A0AAC8XJN2_9ALTE</name>
<dbReference type="HAMAP" id="MF_02057">
    <property type="entry name" value="tRNA_methyltr_CmoM"/>
    <property type="match status" value="1"/>
</dbReference>
<protein>
    <recommendedName>
        <fullName evidence="1">tRNA 5-carboxymethoxyuridine methyltransferase</fullName>
        <ecNumber evidence="1">2.1.1.-</ecNumber>
    </recommendedName>
    <alternativeName>
        <fullName evidence="1">cmo5U methyltransferase</fullName>
    </alternativeName>
</protein>
<keyword evidence="1" id="KW-0819">tRNA processing</keyword>
<comment type="similarity">
    <text evidence="1">Belongs to the class I-like SAM-binding methyltransferase superfamily. CmoM family.</text>
</comment>
<evidence type="ECO:0000256" key="1">
    <source>
        <dbReference type="HAMAP-Rule" id="MF_02057"/>
    </source>
</evidence>
<dbReference type="SUPFAM" id="SSF53335">
    <property type="entry name" value="S-adenosyl-L-methionine-dependent methyltransferases"/>
    <property type="match status" value="1"/>
</dbReference>
<proteinExistence type="inferred from homology"/>
<reference evidence="3 4" key="1">
    <citation type="submission" date="2015-12" db="EMBL/GenBank/DDBJ databases">
        <title>Intraspecies pangenome expansion in the marine bacterium Alteromonas.</title>
        <authorList>
            <person name="Lopez-Perez M."/>
            <person name="Rodriguez-Valera F."/>
        </authorList>
    </citation>
    <scope>NUCLEOTIDE SEQUENCE [LARGE SCALE GENOMIC DNA]</scope>
    <source>
        <strain evidence="3 4">UM8</strain>
    </source>
</reference>
<evidence type="ECO:0000313" key="4">
    <source>
        <dbReference type="Proteomes" id="UP000061468"/>
    </source>
</evidence>
<dbReference type="InterPro" id="IPR013217">
    <property type="entry name" value="Methyltransf_12"/>
</dbReference>
<dbReference type="GO" id="GO:0032259">
    <property type="term" value="P:methylation"/>
    <property type="evidence" value="ECO:0007669"/>
    <property type="project" value="UniProtKB-KW"/>
</dbReference>
<dbReference type="EC" id="2.1.1.-" evidence="1"/>
<keyword evidence="1" id="KW-0808">Transferase</keyword>
<dbReference type="RefSeq" id="WP_015067228.1">
    <property type="nucleotide sequence ID" value="NZ_CAXGIV010000012.1"/>
</dbReference>
<feature type="domain" description="Methyltransferase type 12" evidence="2">
    <location>
        <begin position="46"/>
        <end position="137"/>
    </location>
</feature>
<comment type="caution">
    <text evidence="1">Lacks conserved residue(s) required for the propagation of feature annotation.</text>
</comment>
<accession>A0AAC8XJN2</accession>
<dbReference type="GO" id="GO:0006400">
    <property type="term" value="P:tRNA modification"/>
    <property type="evidence" value="ECO:0007669"/>
    <property type="project" value="UniProtKB-UniRule"/>
</dbReference>
<dbReference type="AlphaFoldDB" id="A0AAC8XJN2"/>
<gene>
    <name evidence="1" type="primary">cmoM</name>
    <name evidence="3" type="ORF">AV942_10270</name>
</gene>
<evidence type="ECO:0000313" key="3">
    <source>
        <dbReference type="EMBL" id="AMJ78645.1"/>
    </source>
</evidence>
<dbReference type="Proteomes" id="UP000061468">
    <property type="component" value="Chromosome"/>
</dbReference>